<feature type="transmembrane region" description="Helical" evidence="1">
    <location>
        <begin position="38"/>
        <end position="62"/>
    </location>
</feature>
<dbReference type="AlphaFoldDB" id="A0AAN6YRV5"/>
<reference evidence="2" key="2">
    <citation type="submission" date="2023-05" db="EMBL/GenBank/DDBJ databases">
        <authorList>
            <consortium name="Lawrence Berkeley National Laboratory"/>
            <person name="Steindorff A."/>
            <person name="Hensen N."/>
            <person name="Bonometti L."/>
            <person name="Westerberg I."/>
            <person name="Brannstrom I.O."/>
            <person name="Guillou S."/>
            <person name="Cros-Aarteil S."/>
            <person name="Calhoun S."/>
            <person name="Haridas S."/>
            <person name="Kuo A."/>
            <person name="Mondo S."/>
            <person name="Pangilinan J."/>
            <person name="Riley R."/>
            <person name="Labutti K."/>
            <person name="Andreopoulos B."/>
            <person name="Lipzen A."/>
            <person name="Chen C."/>
            <person name="Yanf M."/>
            <person name="Daum C."/>
            <person name="Ng V."/>
            <person name="Clum A."/>
            <person name="Ohm R."/>
            <person name="Martin F."/>
            <person name="Silar P."/>
            <person name="Natvig D."/>
            <person name="Lalanne C."/>
            <person name="Gautier V."/>
            <person name="Ament-Velasquez S.L."/>
            <person name="Kruys A."/>
            <person name="Hutchinson M.I."/>
            <person name="Powell A.J."/>
            <person name="Barry K."/>
            <person name="Miller A.N."/>
            <person name="Grigoriev I.V."/>
            <person name="Debuchy R."/>
            <person name="Gladieux P."/>
            <person name="Thoren M.H."/>
            <person name="Johannesson H."/>
        </authorList>
    </citation>
    <scope>NUCLEOTIDE SEQUENCE</scope>
    <source>
        <strain evidence="2">CBS 990.96</strain>
    </source>
</reference>
<dbReference type="EMBL" id="MU865453">
    <property type="protein sequence ID" value="KAK4222800.1"/>
    <property type="molecule type" value="Genomic_DNA"/>
</dbReference>
<keyword evidence="3" id="KW-1185">Reference proteome</keyword>
<keyword evidence="1" id="KW-0812">Transmembrane</keyword>
<sequence length="242" mass="26616">PWHHTPSTLLTILSTTIALALMGMGIKLSIKYSNTPLIHVSVAVVVFTAVASLVWSLFECLVASCAIQTRRRKRLIYPGAHVGIHMCLCLAGVAAVGYVCIWVSHGYQWRYVEDELEEEEGRRQVEVDGLYRMGVVVVVLSGILLLLHFVQAMIACQEIRRKEDGNEVDMGRIPVVTVRYDGVGPVGTARPWRVQHGDIQVVMPIYQTPTTAGGGNGRREQPPLRSPPVVIARGDLGVEIVD</sequence>
<protein>
    <submittedName>
        <fullName evidence="2">Uncharacterized protein</fullName>
    </submittedName>
</protein>
<dbReference type="Proteomes" id="UP001301958">
    <property type="component" value="Unassembled WGS sequence"/>
</dbReference>
<evidence type="ECO:0000313" key="3">
    <source>
        <dbReference type="Proteomes" id="UP001301958"/>
    </source>
</evidence>
<feature type="transmembrane region" description="Helical" evidence="1">
    <location>
        <begin position="130"/>
        <end position="150"/>
    </location>
</feature>
<feature type="transmembrane region" description="Helical" evidence="1">
    <location>
        <begin position="82"/>
        <end position="104"/>
    </location>
</feature>
<accession>A0AAN6YRV5</accession>
<keyword evidence="1" id="KW-0472">Membrane</keyword>
<keyword evidence="1" id="KW-1133">Transmembrane helix</keyword>
<name>A0AAN6YRV5_9PEZI</name>
<evidence type="ECO:0000256" key="1">
    <source>
        <dbReference type="SAM" id="Phobius"/>
    </source>
</evidence>
<reference evidence="2" key="1">
    <citation type="journal article" date="2023" name="Mol. Phylogenet. Evol.">
        <title>Genome-scale phylogeny and comparative genomics of the fungal order Sordariales.</title>
        <authorList>
            <person name="Hensen N."/>
            <person name="Bonometti L."/>
            <person name="Westerberg I."/>
            <person name="Brannstrom I.O."/>
            <person name="Guillou S."/>
            <person name="Cros-Aarteil S."/>
            <person name="Calhoun S."/>
            <person name="Haridas S."/>
            <person name="Kuo A."/>
            <person name="Mondo S."/>
            <person name="Pangilinan J."/>
            <person name="Riley R."/>
            <person name="LaButti K."/>
            <person name="Andreopoulos B."/>
            <person name="Lipzen A."/>
            <person name="Chen C."/>
            <person name="Yan M."/>
            <person name="Daum C."/>
            <person name="Ng V."/>
            <person name="Clum A."/>
            <person name="Steindorff A."/>
            <person name="Ohm R.A."/>
            <person name="Martin F."/>
            <person name="Silar P."/>
            <person name="Natvig D.O."/>
            <person name="Lalanne C."/>
            <person name="Gautier V."/>
            <person name="Ament-Velasquez S.L."/>
            <person name="Kruys A."/>
            <person name="Hutchinson M.I."/>
            <person name="Powell A.J."/>
            <person name="Barry K."/>
            <person name="Miller A.N."/>
            <person name="Grigoriev I.V."/>
            <person name="Debuchy R."/>
            <person name="Gladieux P."/>
            <person name="Hiltunen Thoren M."/>
            <person name="Johannesson H."/>
        </authorList>
    </citation>
    <scope>NUCLEOTIDE SEQUENCE</scope>
    <source>
        <strain evidence="2">CBS 990.96</strain>
    </source>
</reference>
<feature type="transmembrane region" description="Helical" evidence="1">
    <location>
        <begin position="7"/>
        <end position="26"/>
    </location>
</feature>
<organism evidence="2 3">
    <name type="scientific">Podospora fimiseda</name>
    <dbReference type="NCBI Taxonomy" id="252190"/>
    <lineage>
        <taxon>Eukaryota</taxon>
        <taxon>Fungi</taxon>
        <taxon>Dikarya</taxon>
        <taxon>Ascomycota</taxon>
        <taxon>Pezizomycotina</taxon>
        <taxon>Sordariomycetes</taxon>
        <taxon>Sordariomycetidae</taxon>
        <taxon>Sordariales</taxon>
        <taxon>Podosporaceae</taxon>
        <taxon>Podospora</taxon>
    </lineage>
</organism>
<evidence type="ECO:0000313" key="2">
    <source>
        <dbReference type="EMBL" id="KAK4222800.1"/>
    </source>
</evidence>
<proteinExistence type="predicted"/>
<gene>
    <name evidence="2" type="ORF">QBC38DRAFT_325691</name>
</gene>
<comment type="caution">
    <text evidence="2">The sequence shown here is derived from an EMBL/GenBank/DDBJ whole genome shotgun (WGS) entry which is preliminary data.</text>
</comment>
<feature type="non-terminal residue" evidence="2">
    <location>
        <position position="1"/>
    </location>
</feature>
<feature type="non-terminal residue" evidence="2">
    <location>
        <position position="242"/>
    </location>
</feature>